<dbReference type="InterPro" id="IPR036890">
    <property type="entry name" value="HATPase_C_sf"/>
</dbReference>
<dbReference type="EMBL" id="RBKU01000001">
    <property type="protein sequence ID" value="RKR82960.1"/>
    <property type="molecule type" value="Genomic_DNA"/>
</dbReference>
<dbReference type="PANTHER" id="PTHR45528">
    <property type="entry name" value="SENSOR HISTIDINE KINASE CPXA"/>
    <property type="match status" value="1"/>
</dbReference>
<dbReference type="InterPro" id="IPR003661">
    <property type="entry name" value="HisK_dim/P_dom"/>
</dbReference>
<keyword evidence="6" id="KW-0808">Transferase</keyword>
<dbReference type="Proteomes" id="UP000268007">
    <property type="component" value="Unassembled WGS sequence"/>
</dbReference>
<evidence type="ECO:0000256" key="4">
    <source>
        <dbReference type="ARBA" id="ARBA00022475"/>
    </source>
</evidence>
<reference evidence="17 18" key="1">
    <citation type="submission" date="2018-10" db="EMBL/GenBank/DDBJ databases">
        <title>Genomic Encyclopedia of Archaeal and Bacterial Type Strains, Phase II (KMG-II): from individual species to whole genera.</title>
        <authorList>
            <person name="Goeker M."/>
        </authorList>
    </citation>
    <scope>NUCLEOTIDE SEQUENCE [LARGE SCALE GENOMIC DNA]</scope>
    <source>
        <strain evidence="17 18">DSM 18602</strain>
    </source>
</reference>
<dbReference type="PRINTS" id="PR00344">
    <property type="entry name" value="BCTRLSENSOR"/>
</dbReference>
<dbReference type="SMART" id="SM00387">
    <property type="entry name" value="HATPase_c"/>
    <property type="match status" value="1"/>
</dbReference>
<evidence type="ECO:0000256" key="10">
    <source>
        <dbReference type="ARBA" id="ARBA00022840"/>
    </source>
</evidence>
<dbReference type="Gene3D" id="3.30.565.10">
    <property type="entry name" value="Histidine kinase-like ATPase, C-terminal domain"/>
    <property type="match status" value="1"/>
</dbReference>
<dbReference type="SMART" id="SM00304">
    <property type="entry name" value="HAMP"/>
    <property type="match status" value="1"/>
</dbReference>
<evidence type="ECO:0000256" key="13">
    <source>
        <dbReference type="ARBA" id="ARBA00023136"/>
    </source>
</evidence>
<evidence type="ECO:0000256" key="5">
    <source>
        <dbReference type="ARBA" id="ARBA00022553"/>
    </source>
</evidence>
<keyword evidence="5" id="KW-0597">Phosphoprotein</keyword>
<dbReference type="InterPro" id="IPR050398">
    <property type="entry name" value="HssS/ArlS-like"/>
</dbReference>
<name>A0A495J1W3_9SPHI</name>
<dbReference type="CDD" id="cd00082">
    <property type="entry name" value="HisKA"/>
    <property type="match status" value="1"/>
</dbReference>
<dbReference type="InterPro" id="IPR003660">
    <property type="entry name" value="HAMP_dom"/>
</dbReference>
<evidence type="ECO:0000256" key="1">
    <source>
        <dbReference type="ARBA" id="ARBA00000085"/>
    </source>
</evidence>
<dbReference type="SMART" id="SM00388">
    <property type="entry name" value="HisKA"/>
    <property type="match status" value="1"/>
</dbReference>
<dbReference type="OrthoDB" id="594725at2"/>
<dbReference type="InterPro" id="IPR005467">
    <property type="entry name" value="His_kinase_dom"/>
</dbReference>
<keyword evidence="7 14" id="KW-0812">Transmembrane</keyword>
<evidence type="ECO:0000313" key="17">
    <source>
        <dbReference type="EMBL" id="RKR82960.1"/>
    </source>
</evidence>
<feature type="domain" description="Histidine kinase" evidence="15">
    <location>
        <begin position="241"/>
        <end position="458"/>
    </location>
</feature>
<keyword evidence="13 14" id="KW-0472">Membrane</keyword>
<comment type="subcellular location">
    <subcellularLocation>
        <location evidence="2">Cell membrane</location>
        <topology evidence="2">Multi-pass membrane protein</topology>
    </subcellularLocation>
</comment>
<keyword evidence="12" id="KW-0902">Two-component regulatory system</keyword>
<protein>
    <recommendedName>
        <fullName evidence="3">histidine kinase</fullName>
        <ecNumber evidence="3">2.7.13.3</ecNumber>
    </recommendedName>
</protein>
<keyword evidence="10" id="KW-0067">ATP-binding</keyword>
<dbReference type="InterPro" id="IPR003594">
    <property type="entry name" value="HATPase_dom"/>
</dbReference>
<evidence type="ECO:0000259" key="15">
    <source>
        <dbReference type="PROSITE" id="PS50109"/>
    </source>
</evidence>
<dbReference type="InterPro" id="IPR036097">
    <property type="entry name" value="HisK_dim/P_sf"/>
</dbReference>
<dbReference type="RefSeq" id="WP_121198504.1">
    <property type="nucleotide sequence ID" value="NZ_RBKU01000001.1"/>
</dbReference>
<dbReference type="PANTHER" id="PTHR45528:SF1">
    <property type="entry name" value="SENSOR HISTIDINE KINASE CPXA"/>
    <property type="match status" value="1"/>
</dbReference>
<dbReference type="Pfam" id="PF00512">
    <property type="entry name" value="HisKA"/>
    <property type="match status" value="1"/>
</dbReference>
<dbReference type="PROSITE" id="PS50885">
    <property type="entry name" value="HAMP"/>
    <property type="match status" value="1"/>
</dbReference>
<evidence type="ECO:0000256" key="7">
    <source>
        <dbReference type="ARBA" id="ARBA00022692"/>
    </source>
</evidence>
<dbReference type="Pfam" id="PF00672">
    <property type="entry name" value="HAMP"/>
    <property type="match status" value="1"/>
</dbReference>
<comment type="catalytic activity">
    <reaction evidence="1">
        <text>ATP + protein L-histidine = ADP + protein N-phospho-L-histidine.</text>
        <dbReference type="EC" id="2.7.13.3"/>
    </reaction>
</comment>
<evidence type="ECO:0000256" key="2">
    <source>
        <dbReference type="ARBA" id="ARBA00004651"/>
    </source>
</evidence>
<dbReference type="InterPro" id="IPR004358">
    <property type="entry name" value="Sig_transdc_His_kin-like_C"/>
</dbReference>
<proteinExistence type="predicted"/>
<dbReference type="Gene3D" id="6.10.340.10">
    <property type="match status" value="1"/>
</dbReference>
<evidence type="ECO:0000313" key="18">
    <source>
        <dbReference type="Proteomes" id="UP000268007"/>
    </source>
</evidence>
<dbReference type="FunFam" id="1.10.287.130:FF:000001">
    <property type="entry name" value="Two-component sensor histidine kinase"/>
    <property type="match status" value="1"/>
</dbReference>
<dbReference type="Pfam" id="PF02518">
    <property type="entry name" value="HATPase_c"/>
    <property type="match status" value="1"/>
</dbReference>
<dbReference type="AlphaFoldDB" id="A0A495J1W3"/>
<evidence type="ECO:0000256" key="14">
    <source>
        <dbReference type="SAM" id="Phobius"/>
    </source>
</evidence>
<keyword evidence="18" id="KW-1185">Reference proteome</keyword>
<keyword evidence="8" id="KW-0547">Nucleotide-binding</keyword>
<feature type="transmembrane region" description="Helical" evidence="14">
    <location>
        <begin position="160"/>
        <end position="179"/>
    </location>
</feature>
<gene>
    <name evidence="17" type="ORF">BDD43_3159</name>
</gene>
<accession>A0A495J1W3</accession>
<dbReference type="SUPFAM" id="SSF47384">
    <property type="entry name" value="Homodimeric domain of signal transducing histidine kinase"/>
    <property type="match status" value="1"/>
</dbReference>
<sequence>MKIKDRLSLYFTLLSIIILVVGIGSVYFTILNILRAEFFIRLKDRATVAAQLYLKADEVSQDSLALIRNHYFEKIPTEVIRIYDSKNNAQFILQNDSVGRNTFVKKIVEKVRRNGYLQYIDGEKQVVGIFFKDNQGNFVVLASARDTATEAHMQNLLETMIVIFFVIIVLCFLMGRWVANSLLSPINQVISRMQIIRANNLNMRVDEGSGNDEISLLARNFNNLLEHLENAFELQKTFVANASHELRTPITSIIGEAEIALAKEREPAEYQRVLRSVLFDSERLGHTITGLLELAEIDMDFSRATLTPVRIDEVLWELWTYWNERLKVNALYIEMDKVIADENALIINCNKSLMYIALNNIISNAFKFSGNQPVKCILSSADNQIKIDIEDTGSGIKLEDMPNLFKPFYRSKSVAQIPGHGLGLFIANSIISLYNGTLSVKANQSSGTTFSIRFTVYHE</sequence>
<dbReference type="EC" id="2.7.13.3" evidence="3"/>
<evidence type="ECO:0000256" key="11">
    <source>
        <dbReference type="ARBA" id="ARBA00022989"/>
    </source>
</evidence>
<dbReference type="GO" id="GO:0005886">
    <property type="term" value="C:plasma membrane"/>
    <property type="evidence" value="ECO:0007669"/>
    <property type="project" value="UniProtKB-SubCell"/>
</dbReference>
<keyword evidence="9 17" id="KW-0418">Kinase</keyword>
<evidence type="ECO:0000256" key="3">
    <source>
        <dbReference type="ARBA" id="ARBA00012438"/>
    </source>
</evidence>
<feature type="transmembrane region" description="Helical" evidence="14">
    <location>
        <begin position="12"/>
        <end position="34"/>
    </location>
</feature>
<evidence type="ECO:0000256" key="6">
    <source>
        <dbReference type="ARBA" id="ARBA00022679"/>
    </source>
</evidence>
<keyword evidence="4" id="KW-1003">Cell membrane</keyword>
<dbReference type="Gene3D" id="1.10.287.130">
    <property type="match status" value="1"/>
</dbReference>
<evidence type="ECO:0000256" key="12">
    <source>
        <dbReference type="ARBA" id="ARBA00023012"/>
    </source>
</evidence>
<dbReference type="PROSITE" id="PS50109">
    <property type="entry name" value="HIS_KIN"/>
    <property type="match status" value="1"/>
</dbReference>
<evidence type="ECO:0000256" key="9">
    <source>
        <dbReference type="ARBA" id="ARBA00022777"/>
    </source>
</evidence>
<dbReference type="CDD" id="cd06225">
    <property type="entry name" value="HAMP"/>
    <property type="match status" value="1"/>
</dbReference>
<organism evidence="17 18">
    <name type="scientific">Mucilaginibacter gracilis</name>
    <dbReference type="NCBI Taxonomy" id="423350"/>
    <lineage>
        <taxon>Bacteria</taxon>
        <taxon>Pseudomonadati</taxon>
        <taxon>Bacteroidota</taxon>
        <taxon>Sphingobacteriia</taxon>
        <taxon>Sphingobacteriales</taxon>
        <taxon>Sphingobacteriaceae</taxon>
        <taxon>Mucilaginibacter</taxon>
    </lineage>
</organism>
<dbReference type="SUPFAM" id="SSF55874">
    <property type="entry name" value="ATPase domain of HSP90 chaperone/DNA topoisomerase II/histidine kinase"/>
    <property type="match status" value="1"/>
</dbReference>
<dbReference type="GO" id="GO:0000155">
    <property type="term" value="F:phosphorelay sensor kinase activity"/>
    <property type="evidence" value="ECO:0007669"/>
    <property type="project" value="InterPro"/>
</dbReference>
<dbReference type="CDD" id="cd00075">
    <property type="entry name" value="HATPase"/>
    <property type="match status" value="1"/>
</dbReference>
<feature type="domain" description="HAMP" evidence="16">
    <location>
        <begin position="180"/>
        <end position="233"/>
    </location>
</feature>
<evidence type="ECO:0000259" key="16">
    <source>
        <dbReference type="PROSITE" id="PS50885"/>
    </source>
</evidence>
<keyword evidence="11 14" id="KW-1133">Transmembrane helix</keyword>
<comment type="caution">
    <text evidence="17">The sequence shown here is derived from an EMBL/GenBank/DDBJ whole genome shotgun (WGS) entry which is preliminary data.</text>
</comment>
<dbReference type="SUPFAM" id="SSF158472">
    <property type="entry name" value="HAMP domain-like"/>
    <property type="match status" value="1"/>
</dbReference>
<dbReference type="GO" id="GO:0005524">
    <property type="term" value="F:ATP binding"/>
    <property type="evidence" value="ECO:0007669"/>
    <property type="project" value="UniProtKB-KW"/>
</dbReference>
<evidence type="ECO:0000256" key="8">
    <source>
        <dbReference type="ARBA" id="ARBA00022741"/>
    </source>
</evidence>